<evidence type="ECO:0000313" key="1">
    <source>
        <dbReference type="EMBL" id="GFS15662.1"/>
    </source>
</evidence>
<reference evidence="1 2" key="1">
    <citation type="journal article" date="2021" name="Elife">
        <title>Chloroplast acquisition without the gene transfer in kleptoplastic sea slugs, Plakobranchus ocellatus.</title>
        <authorList>
            <person name="Maeda T."/>
            <person name="Takahashi S."/>
            <person name="Yoshida T."/>
            <person name="Shimamura S."/>
            <person name="Takaki Y."/>
            <person name="Nagai Y."/>
            <person name="Toyoda A."/>
            <person name="Suzuki Y."/>
            <person name="Arimoto A."/>
            <person name="Ishii H."/>
            <person name="Satoh N."/>
            <person name="Nishiyama T."/>
            <person name="Hasebe M."/>
            <person name="Maruyama T."/>
            <person name="Minagawa J."/>
            <person name="Obokata J."/>
            <person name="Shigenobu S."/>
        </authorList>
    </citation>
    <scope>NUCLEOTIDE SEQUENCE [LARGE SCALE GENOMIC DNA]</scope>
</reference>
<evidence type="ECO:0000313" key="2">
    <source>
        <dbReference type="Proteomes" id="UP000762676"/>
    </source>
</evidence>
<accession>A0AAV4IYZ1</accession>
<dbReference type="Proteomes" id="UP000762676">
    <property type="component" value="Unassembled WGS sequence"/>
</dbReference>
<organism evidence="1 2">
    <name type="scientific">Elysia marginata</name>
    <dbReference type="NCBI Taxonomy" id="1093978"/>
    <lineage>
        <taxon>Eukaryota</taxon>
        <taxon>Metazoa</taxon>
        <taxon>Spiralia</taxon>
        <taxon>Lophotrochozoa</taxon>
        <taxon>Mollusca</taxon>
        <taxon>Gastropoda</taxon>
        <taxon>Heterobranchia</taxon>
        <taxon>Euthyneura</taxon>
        <taxon>Panpulmonata</taxon>
        <taxon>Sacoglossa</taxon>
        <taxon>Placobranchoidea</taxon>
        <taxon>Plakobranchidae</taxon>
        <taxon>Elysia</taxon>
    </lineage>
</organism>
<sequence length="91" mass="10268">MFATANQQTQSIRHAECWPTRRLRTTRSHVRPPSSNDFVIPSPSGLLALDDCSPGAGVLRLTTRDVCVPLYNATQDWGWRDEKDLLSDLKE</sequence>
<proteinExistence type="predicted"/>
<keyword evidence="2" id="KW-1185">Reference proteome</keyword>
<comment type="caution">
    <text evidence="1">The sequence shown here is derived from an EMBL/GenBank/DDBJ whole genome shotgun (WGS) entry which is preliminary data.</text>
</comment>
<protein>
    <submittedName>
        <fullName evidence="1">Uncharacterized protein</fullName>
    </submittedName>
</protein>
<gene>
    <name evidence="1" type="ORF">ElyMa_003193100</name>
</gene>
<dbReference type="EMBL" id="BMAT01006594">
    <property type="protein sequence ID" value="GFS15662.1"/>
    <property type="molecule type" value="Genomic_DNA"/>
</dbReference>
<name>A0AAV4IYZ1_9GAST</name>
<dbReference type="AlphaFoldDB" id="A0AAV4IYZ1"/>